<sequence length="1576" mass="180000">MKRLLTLLGSIGLLTATSATVVACGNQKTSISKIADDLQTILNEKIDQAWELGDLQKEIDTKYGVNVITVQSSHGDQHDPNSSEQQNKYKFIGQTGKFVNEIILTHIWFAPIIDTTLNISAIQNGLQTILNQKPSSSWNLVDLQKAVDAIYGVGEITIKSIPVERANEITPPLSKYNFIGNGVIGNNHKWKGAIALTHTWTQVIDRTEDISTIKTGLETILNEKTNAAWDLNALQIAVDAVFGDGEITVQTVGLKDRAFNLENHLDRYKFIGHGAVNNQHKYKNSITLGHEWQEIIDHTVNISEIKEQLQILLNQKNAEAWNLIDLQNVVDQEFGAGEIRVLPSGLQTRAFGNQKHVKDYRFIGLGNVQNQHKWNSQIKLTHEWNEKVDQTVDISALKTVLEAVLNGRPNEAWTIEELQAKMDTIYGVGEIRVLPSGLKTRAFANENHVDEYKFVGLGNAQNIKKWSGEIKLTHKWGEKVDQTNNITTIKDQLQTLLNQKVDESWSLNALQKAVDAEFGVEEIRVLPIGLQARAFGVQNHVKEYRFVGLGNIQNNHKWNSEIKLTHKWNEKVDQTVNISKIQKELQAILNEQKNHGWKLADLQAKVDKKYGVGEIKVLQPKRLRPRAFVVENHVDEYKFVGLGNIQNNRKWNDEINLAHEWSEKVDKTVNISAIKNGLEVILNEKVNQAWNLKDLQAKVDAIYGKGEIEVRPSGLKPRAFVVDNQVDEYKFVGLGNAQNNRKWNKEIKLAHKWKATVDKTVNISEIQNELQAILDVPEKETSPWSLETLQAKVDETFGVGEIKVLPSGLNARAFGMQNHQDKYKFVGLGNAQNNHKWNGEIKLVHEWSEKVDQTVNISKIEKDLQAILNEQKNKKWDLKALQAKVDKKYGPKQIKVQQQKQLNTRAFSDENHIDKYKFIGLGNMQNDHKWNSEIVLTHEWSATVDKTVNISNIQKALQIILDEKKNEAWKLEDLQAKINVIYGDGEIKVQKIGVKNRAFGMQNHKDKYKFVGLGNIKNNHKWNKEVTLIHDWNEQIDKTGNISKIQKDLQAILNEHKSQSWKLEDLQAKVDKKYGAGEIIVQPIGLKTRAFGIQNHKDKYKFVGLGNIQNNHKWNGEVQLTHDWNEKVDQTVNLSKIEKELQAILNEHKNEAWKLADLQAKVNKKYGAGEIEVRPSGLKPRAFGMQNHEDKYKFIGLGKIDNKHKWSGEVPLVHKWSEKVDQTVNLSKIEKELQAILNERKNQEWKIKDLQTRVNKKYGAGEIEVLPIGLKPPGIIFPNHEDKYKFVGLGKIDNKYKWNGQLKLVHKWTDKIDQSAIDKEVKIANNIKTHKQADAYRDKFDKGQIKIPDVDIKLEYRIPEERLDGLFYVTFTPKHGGKYEGLTPIMSNKNVIEFDPQIAFENAIKDEFNRVSKIKTRKEAFKYNDKNHSMFGVHIDVKYEDATPSRKGEFYVVFTPNAFRKAKAVQTKVIKIDYVPLSDGEFWSTIQPFLNEWFLIKTDRDLINFGKKYAPLANVMPINFTNFSALPGLGISVESGKNKSGSREIRLIIEKRSGGFYDVLKGVPKFNFWSKTIRSS</sequence>
<dbReference type="OrthoDB" id="393012at2"/>
<dbReference type="RefSeq" id="WP_025734849.1">
    <property type="nucleotide sequence ID" value="NZ_CP024963.1"/>
</dbReference>
<gene>
    <name evidence="3" type="ORF">ELUMI_v1c08230</name>
</gene>
<evidence type="ECO:0000256" key="2">
    <source>
        <dbReference type="SAM" id="SignalP"/>
    </source>
</evidence>
<keyword evidence="2" id="KW-0732">Signal</keyword>
<name>A0A2K8NUV0_9MOLU</name>
<feature type="signal peptide" evidence="2">
    <location>
        <begin position="1"/>
        <end position="23"/>
    </location>
</feature>
<dbReference type="Proteomes" id="UP000232063">
    <property type="component" value="Chromosome"/>
</dbReference>
<keyword evidence="4" id="KW-1185">Reference proteome</keyword>
<dbReference type="NCBIfam" id="NF045726">
    <property type="entry name" value="XXplasma_LP"/>
    <property type="match status" value="1"/>
</dbReference>
<dbReference type="PROSITE" id="PS51257">
    <property type="entry name" value="PROKAR_LIPOPROTEIN"/>
    <property type="match status" value="1"/>
</dbReference>
<dbReference type="KEGG" id="elj:ELUMI_v1c08230"/>
<evidence type="ECO:0008006" key="5">
    <source>
        <dbReference type="Google" id="ProtNLM"/>
    </source>
</evidence>
<proteinExistence type="predicted"/>
<protein>
    <recommendedName>
        <fullName evidence="5">Lipoprotein</fullName>
    </recommendedName>
</protein>
<feature type="chain" id="PRO_5014707210" description="Lipoprotein" evidence="2">
    <location>
        <begin position="24"/>
        <end position="1576"/>
    </location>
</feature>
<reference evidence="3 4" key="1">
    <citation type="submission" date="2017-11" db="EMBL/GenBank/DDBJ databases">
        <title>Genome sequence of Entomoplasma luminosum PIMN-1 (ATCC 49195).</title>
        <authorList>
            <person name="Lo W.-S."/>
            <person name="Gasparich G.E."/>
            <person name="Kuo C.-H."/>
        </authorList>
    </citation>
    <scope>NUCLEOTIDE SEQUENCE [LARGE SCALE GENOMIC DNA]</scope>
    <source>
        <strain evidence="3 4">PIMN-1</strain>
    </source>
</reference>
<dbReference type="NCBIfam" id="NF038029">
    <property type="entry name" value="LP_plasma"/>
    <property type="match status" value="1"/>
</dbReference>
<evidence type="ECO:0000256" key="1">
    <source>
        <dbReference type="SAM" id="Coils"/>
    </source>
</evidence>
<dbReference type="EMBL" id="CP024963">
    <property type="protein sequence ID" value="ATZ17544.1"/>
    <property type="molecule type" value="Genomic_DNA"/>
</dbReference>
<dbReference type="InterPro" id="IPR054816">
    <property type="entry name" value="Lipoprotein_mollicutes-type_CS"/>
</dbReference>
<keyword evidence="1" id="KW-0175">Coiled coil</keyword>
<accession>A0A2K8NUV0</accession>
<evidence type="ECO:0000313" key="3">
    <source>
        <dbReference type="EMBL" id="ATZ17544.1"/>
    </source>
</evidence>
<evidence type="ECO:0000313" key="4">
    <source>
        <dbReference type="Proteomes" id="UP000232063"/>
    </source>
</evidence>
<feature type="coiled-coil region" evidence="1">
    <location>
        <begin position="1226"/>
        <end position="1253"/>
    </location>
</feature>
<organism evidence="3 4">
    <name type="scientific">Williamsoniiplasma luminosum</name>
    <dbReference type="NCBI Taxonomy" id="214888"/>
    <lineage>
        <taxon>Bacteria</taxon>
        <taxon>Bacillati</taxon>
        <taxon>Mycoplasmatota</taxon>
        <taxon>Mollicutes</taxon>
        <taxon>Entomoplasmatales</taxon>
        <taxon>Williamsoniiplasma</taxon>
    </lineage>
</organism>